<protein>
    <submittedName>
        <fullName evidence="3">Uncharacterized protein</fullName>
    </submittedName>
</protein>
<feature type="transmembrane region" description="Helical" evidence="2">
    <location>
        <begin position="977"/>
        <end position="998"/>
    </location>
</feature>
<feature type="transmembrane region" description="Helical" evidence="2">
    <location>
        <begin position="795"/>
        <end position="812"/>
    </location>
</feature>
<keyword evidence="2" id="KW-1133">Transmembrane helix</keyword>
<feature type="compositionally biased region" description="Polar residues" evidence="1">
    <location>
        <begin position="693"/>
        <end position="702"/>
    </location>
</feature>
<keyword evidence="2" id="KW-0472">Membrane</keyword>
<feature type="transmembrane region" description="Helical" evidence="2">
    <location>
        <begin position="934"/>
        <end position="957"/>
    </location>
</feature>
<feature type="compositionally biased region" description="Low complexity" evidence="1">
    <location>
        <begin position="739"/>
        <end position="751"/>
    </location>
</feature>
<proteinExistence type="predicted"/>
<reference evidence="4" key="1">
    <citation type="journal article" date="2023" name="Commun. Biol.">
        <title>Genome analysis of Parmales, the sister group of diatoms, reveals the evolutionary specialization of diatoms from phago-mixotrophs to photoautotrophs.</title>
        <authorList>
            <person name="Ban H."/>
            <person name="Sato S."/>
            <person name="Yoshikawa S."/>
            <person name="Yamada K."/>
            <person name="Nakamura Y."/>
            <person name="Ichinomiya M."/>
            <person name="Sato N."/>
            <person name="Blanc-Mathieu R."/>
            <person name="Endo H."/>
            <person name="Kuwata A."/>
            <person name="Ogata H."/>
        </authorList>
    </citation>
    <scope>NUCLEOTIDE SEQUENCE [LARGE SCALE GENOMIC DNA]</scope>
</reference>
<gene>
    <name evidence="3" type="ORF">TL16_g08545</name>
</gene>
<dbReference type="Proteomes" id="UP001162640">
    <property type="component" value="Unassembled WGS sequence"/>
</dbReference>
<name>A0A9W7EIQ2_9STRA</name>
<dbReference type="EMBL" id="BLQM01000282">
    <property type="protein sequence ID" value="GMH80433.1"/>
    <property type="molecule type" value="Genomic_DNA"/>
</dbReference>
<feature type="compositionally biased region" description="Pro residues" evidence="1">
    <location>
        <begin position="729"/>
        <end position="738"/>
    </location>
</feature>
<comment type="caution">
    <text evidence="3">The sequence shown here is derived from an EMBL/GenBank/DDBJ whole genome shotgun (WGS) entry which is preliminary data.</text>
</comment>
<feature type="transmembrane region" description="Helical" evidence="2">
    <location>
        <begin position="762"/>
        <end position="783"/>
    </location>
</feature>
<sequence>MAQTDAFKELFLQASSDGDFLTGEDEWKDFFQSFLTSGLCNSNDDYRLVETIWLESCAQSRAFGSGDNSAPTLSFESLQGRILELHPVHHNNEALSAASAIKLQAANLTSLLNNWDPSKLNEGKTRQLLSVLYALEKDHLLQEQRCAKLSKDVAGKMERTRVKALTTTNGNSGVSAAPSSHADSALVNPLMHFKQNVALIEKAAAKHRVRSVRYHGSSSEKKGRVAKDTFAFGQTYTDTNRIRAYKGQGSYKGKLVDVMTLVVPKTKVRGGFHGLGLAVVVSELVSFFLPSAPHPQISPAAITAAWNGYSAHKSLALAPTCVPHAMGFEDDGEELHFHYEHIPARSLTRILHDVRQKKFSFKLDEYSPLYRHWARETLTSMFLLHEQCPHVLLNAFDLGGENCMVARQGTSMRLGRLLWGPLFDPTAGAKRVSPKTFFRERECSLLRGFGRALRTMLSSEREEESVKKFVPEGLIEFDVGAALEAEGGGVEFDAKQPLVFPTSVQVGQRLVINLPPTSCVPHVQYDTGALGSSVLWHKPVVGRVGASDSNNSNVPMQVVNENAVKRTLDSDVKGNAQCVLYASKVGLCDIQIPFFDPALKTIPSVNCTVTIACEVVPPSCSSQLTAIMGACLGAQEEKENFTTLKSLLNHKYFEALSVRELEDVMSMYEADFAPSSGGGGGGGVSVLAPPITSPCQPKQTEVSGGEEDLDNSSDPAGNRGGNGDAVPTPTAPPSPPAPLTTTTTSAPTLPTPTTTNHVTACATVYSILMACITTSYTAVYAYFAYSRHEQFRSFWMWNILPISLTAMGISFVLKPRREDRTYNIFLYTQWFVFAYLGSFFGLVGEEFDTGAIIRVSLEYLLLYPALFIFGMKLRSHIAKLTDKDLSHFLTNDVVMGGVIIGIGQLAVLIFKSIQCNNILNDWIQCRRTLFNQTGLSLMVMVYVLVKLTSGVVPKHILEKHTISMKKVVAMELNAEEFVQAFGLTIAVGCALYSLGGYGVKGDFADNSEEYAAMAMPSIGAGCLFVVAAWKMLHVHDPDG</sequence>
<evidence type="ECO:0000256" key="2">
    <source>
        <dbReference type="SAM" id="Phobius"/>
    </source>
</evidence>
<feature type="transmembrane region" description="Helical" evidence="2">
    <location>
        <begin position="893"/>
        <end position="913"/>
    </location>
</feature>
<evidence type="ECO:0000313" key="3">
    <source>
        <dbReference type="EMBL" id="GMH80433.1"/>
    </source>
</evidence>
<evidence type="ECO:0000256" key="1">
    <source>
        <dbReference type="SAM" id="MobiDB-lite"/>
    </source>
</evidence>
<feature type="region of interest" description="Disordered" evidence="1">
    <location>
        <begin position="679"/>
        <end position="751"/>
    </location>
</feature>
<accession>A0A9W7EIQ2</accession>
<organism evidence="3 4">
    <name type="scientific">Triparma laevis f. inornata</name>
    <dbReference type="NCBI Taxonomy" id="1714386"/>
    <lineage>
        <taxon>Eukaryota</taxon>
        <taxon>Sar</taxon>
        <taxon>Stramenopiles</taxon>
        <taxon>Ochrophyta</taxon>
        <taxon>Bolidophyceae</taxon>
        <taxon>Parmales</taxon>
        <taxon>Triparmaceae</taxon>
        <taxon>Triparma</taxon>
    </lineage>
</organism>
<feature type="transmembrane region" description="Helical" evidence="2">
    <location>
        <begin position="824"/>
        <end position="843"/>
    </location>
</feature>
<feature type="transmembrane region" description="Helical" evidence="2">
    <location>
        <begin position="1010"/>
        <end position="1029"/>
    </location>
</feature>
<evidence type="ECO:0000313" key="4">
    <source>
        <dbReference type="Proteomes" id="UP001162640"/>
    </source>
</evidence>
<feature type="transmembrane region" description="Helical" evidence="2">
    <location>
        <begin position="855"/>
        <end position="873"/>
    </location>
</feature>
<keyword evidence="2" id="KW-0812">Transmembrane</keyword>
<dbReference type="AlphaFoldDB" id="A0A9W7EIQ2"/>